<dbReference type="InterPro" id="IPR035897">
    <property type="entry name" value="Toll_tir_struct_dom_sf"/>
</dbReference>
<evidence type="ECO:0000259" key="1">
    <source>
        <dbReference type="Pfam" id="PF04326"/>
    </source>
</evidence>
<organism evidence="3 4">
    <name type="scientific">Lysinibacillus xylanilyticus</name>
    <dbReference type="NCBI Taxonomy" id="582475"/>
    <lineage>
        <taxon>Bacteria</taxon>
        <taxon>Bacillati</taxon>
        <taxon>Bacillota</taxon>
        <taxon>Bacilli</taxon>
        <taxon>Bacillales</taxon>
        <taxon>Bacillaceae</taxon>
        <taxon>Lysinibacillus</taxon>
    </lineage>
</organism>
<evidence type="ECO:0000313" key="3">
    <source>
        <dbReference type="EMBL" id="MEX3748278.1"/>
    </source>
</evidence>
<dbReference type="InterPro" id="IPR007421">
    <property type="entry name" value="Schlafen_AlbA_2_dom"/>
</dbReference>
<dbReference type="Pfam" id="PF04326">
    <property type="entry name" value="SLFN_AlbA_2"/>
    <property type="match status" value="1"/>
</dbReference>
<evidence type="ECO:0000259" key="2">
    <source>
        <dbReference type="Pfam" id="PF13676"/>
    </source>
</evidence>
<sequence length="319" mass="36925">MKSKTEIESKIINNERKSTSYIHPIVSNEYIAKLIAAYSNGDGGDIVFGIRDDGKNLEVKTFSFSIDMAEIKKSIEGSIYIQNDSFEMGKSNIFYISVSKSKDLIKVNNIPYIITSNGILEEMKLKKVFISYAHKDRDLADYLEKSLGVQNNLEITRDINVTSYKDSLSEFMQTIRKHDIVIAIVTSAYIKSLNCMYEITQLMQDVDYLKKLYFIIVNDEDAFFYKEENRYENYQANIYSTQNRIAYLSYWSVEQTKLEQEIRNANLRPALLGNLAQEMKKLDSVLPSVDDFLALLNDRVGRGFKDMYEKEFKDILDNL</sequence>
<reference evidence="3 4" key="1">
    <citation type="submission" date="2024-07" db="EMBL/GenBank/DDBJ databases">
        <title>Characterization of a bacterium isolated from hydrolysated instant sea cucumber by whole-genome sequencing and metabolomics.</title>
        <authorList>
            <person name="Luo X."/>
            <person name="Zhang Z."/>
            <person name="Zheng Z."/>
            <person name="Zhang W."/>
            <person name="Ming T."/>
            <person name="Jiao L."/>
            <person name="Su X."/>
            <person name="Kong F."/>
            <person name="Xu J."/>
        </authorList>
    </citation>
    <scope>NUCLEOTIDE SEQUENCE [LARGE SCALE GENOMIC DNA]</scope>
    <source>
        <strain evidence="3 4">XL-2024</strain>
    </source>
</reference>
<evidence type="ECO:0000313" key="4">
    <source>
        <dbReference type="Proteomes" id="UP001558534"/>
    </source>
</evidence>
<dbReference type="Gene3D" id="3.40.50.10140">
    <property type="entry name" value="Toll/interleukin-1 receptor homology (TIR) domain"/>
    <property type="match status" value="1"/>
</dbReference>
<dbReference type="Pfam" id="PF13676">
    <property type="entry name" value="TIR_2"/>
    <property type="match status" value="1"/>
</dbReference>
<protein>
    <submittedName>
        <fullName evidence="3">TIR domain-containing protein</fullName>
    </submittedName>
</protein>
<proteinExistence type="predicted"/>
<comment type="caution">
    <text evidence="3">The sequence shown here is derived from an EMBL/GenBank/DDBJ whole genome shotgun (WGS) entry which is preliminary data.</text>
</comment>
<keyword evidence="4" id="KW-1185">Reference proteome</keyword>
<dbReference type="EMBL" id="JBFRHK010000028">
    <property type="protein sequence ID" value="MEX3748278.1"/>
    <property type="molecule type" value="Genomic_DNA"/>
</dbReference>
<feature type="domain" description="Schlafen AlbA-2" evidence="1">
    <location>
        <begin position="10"/>
        <end position="104"/>
    </location>
</feature>
<dbReference type="InterPro" id="IPR000157">
    <property type="entry name" value="TIR_dom"/>
</dbReference>
<accession>A0ABV3W501</accession>
<dbReference type="SUPFAM" id="SSF52200">
    <property type="entry name" value="Toll/Interleukin receptor TIR domain"/>
    <property type="match status" value="1"/>
</dbReference>
<feature type="domain" description="TIR" evidence="2">
    <location>
        <begin position="128"/>
        <end position="217"/>
    </location>
</feature>
<dbReference type="InterPro" id="IPR038461">
    <property type="entry name" value="Schlafen_AlbA_2_dom_sf"/>
</dbReference>
<dbReference type="RefSeq" id="WP_368638666.1">
    <property type="nucleotide sequence ID" value="NZ_JBFRHK010000028.1"/>
</dbReference>
<gene>
    <name evidence="3" type="ORF">AB1300_24685</name>
</gene>
<dbReference type="Proteomes" id="UP001558534">
    <property type="component" value="Unassembled WGS sequence"/>
</dbReference>
<name>A0ABV3W501_9BACI</name>
<dbReference type="Gene3D" id="3.30.950.30">
    <property type="entry name" value="Schlafen, AAA domain"/>
    <property type="match status" value="1"/>
</dbReference>